<dbReference type="AlphaFoldDB" id="A0AAW2GET6"/>
<name>A0AAW2GET6_9HYME</name>
<evidence type="ECO:0000256" key="1">
    <source>
        <dbReference type="SAM" id="MobiDB-lite"/>
    </source>
</evidence>
<keyword evidence="3" id="KW-1185">Reference proteome</keyword>
<dbReference type="Proteomes" id="UP001430953">
    <property type="component" value="Unassembled WGS sequence"/>
</dbReference>
<accession>A0AAW2GET6</accession>
<evidence type="ECO:0000313" key="3">
    <source>
        <dbReference type="Proteomes" id="UP001430953"/>
    </source>
</evidence>
<organism evidence="2 3">
    <name type="scientific">Cardiocondyla obscurior</name>
    <dbReference type="NCBI Taxonomy" id="286306"/>
    <lineage>
        <taxon>Eukaryota</taxon>
        <taxon>Metazoa</taxon>
        <taxon>Ecdysozoa</taxon>
        <taxon>Arthropoda</taxon>
        <taxon>Hexapoda</taxon>
        <taxon>Insecta</taxon>
        <taxon>Pterygota</taxon>
        <taxon>Neoptera</taxon>
        <taxon>Endopterygota</taxon>
        <taxon>Hymenoptera</taxon>
        <taxon>Apocrita</taxon>
        <taxon>Aculeata</taxon>
        <taxon>Formicoidea</taxon>
        <taxon>Formicidae</taxon>
        <taxon>Myrmicinae</taxon>
        <taxon>Cardiocondyla</taxon>
    </lineage>
</organism>
<reference evidence="2 3" key="1">
    <citation type="submission" date="2023-03" db="EMBL/GenBank/DDBJ databases">
        <title>High recombination rates correlate with genetic variation in Cardiocondyla obscurior ants.</title>
        <authorList>
            <person name="Errbii M."/>
        </authorList>
    </citation>
    <scope>NUCLEOTIDE SEQUENCE [LARGE SCALE GENOMIC DNA]</scope>
    <source>
        <strain evidence="2">Alpha-2009</strain>
        <tissue evidence="2">Whole body</tissue>
    </source>
</reference>
<proteinExistence type="predicted"/>
<evidence type="ECO:0000313" key="2">
    <source>
        <dbReference type="EMBL" id="KAL0125354.1"/>
    </source>
</evidence>
<protein>
    <submittedName>
        <fullName evidence="2">Uncharacterized protein</fullName>
    </submittedName>
</protein>
<feature type="compositionally biased region" description="Basic and acidic residues" evidence="1">
    <location>
        <begin position="60"/>
        <end position="83"/>
    </location>
</feature>
<comment type="caution">
    <text evidence="2">The sequence shown here is derived from an EMBL/GenBank/DDBJ whole genome shotgun (WGS) entry which is preliminary data.</text>
</comment>
<sequence length="104" mass="11644">MTNSTKSSLGCRLSCKEAIGNAHKRESQTHALHAALALRRVAFSVRGRVKRTRGAEKIREWDRDGEKERATSERNGARLRNGDRATGQQGREGERGHVVFNSCR</sequence>
<dbReference type="EMBL" id="JADYXP020000004">
    <property type="protein sequence ID" value="KAL0125354.1"/>
    <property type="molecule type" value="Genomic_DNA"/>
</dbReference>
<gene>
    <name evidence="2" type="ORF">PUN28_004473</name>
</gene>
<feature type="region of interest" description="Disordered" evidence="1">
    <location>
        <begin position="60"/>
        <end position="104"/>
    </location>
</feature>